<evidence type="ECO:0000313" key="1">
    <source>
        <dbReference type="EMBL" id="GBP19445.1"/>
    </source>
</evidence>
<comment type="caution">
    <text evidence="1">The sequence shown here is derived from an EMBL/GenBank/DDBJ whole genome shotgun (WGS) entry which is preliminary data.</text>
</comment>
<gene>
    <name evidence="1" type="ORF">EVAR_15793_1</name>
</gene>
<proteinExistence type="predicted"/>
<accession>A0A4C1TZF1</accession>
<reference evidence="1 2" key="1">
    <citation type="journal article" date="2019" name="Commun. Biol.">
        <title>The bagworm genome reveals a unique fibroin gene that provides high tensile strength.</title>
        <authorList>
            <person name="Kono N."/>
            <person name="Nakamura H."/>
            <person name="Ohtoshi R."/>
            <person name="Tomita M."/>
            <person name="Numata K."/>
            <person name="Arakawa K."/>
        </authorList>
    </citation>
    <scope>NUCLEOTIDE SEQUENCE [LARGE SCALE GENOMIC DNA]</scope>
</reference>
<dbReference type="Proteomes" id="UP000299102">
    <property type="component" value="Unassembled WGS sequence"/>
</dbReference>
<sequence>MSERVISRGPRSSTLSRNKCIRCSSRLLYLCMYTRRWLRAVAFELGEHVKPSVPDNVMAVSDYGRPQLQPAPGRRATL</sequence>
<keyword evidence="2" id="KW-1185">Reference proteome</keyword>
<protein>
    <submittedName>
        <fullName evidence="1">Uncharacterized protein</fullName>
    </submittedName>
</protein>
<organism evidence="1 2">
    <name type="scientific">Eumeta variegata</name>
    <name type="common">Bagworm moth</name>
    <name type="synonym">Eumeta japonica</name>
    <dbReference type="NCBI Taxonomy" id="151549"/>
    <lineage>
        <taxon>Eukaryota</taxon>
        <taxon>Metazoa</taxon>
        <taxon>Ecdysozoa</taxon>
        <taxon>Arthropoda</taxon>
        <taxon>Hexapoda</taxon>
        <taxon>Insecta</taxon>
        <taxon>Pterygota</taxon>
        <taxon>Neoptera</taxon>
        <taxon>Endopterygota</taxon>
        <taxon>Lepidoptera</taxon>
        <taxon>Glossata</taxon>
        <taxon>Ditrysia</taxon>
        <taxon>Tineoidea</taxon>
        <taxon>Psychidae</taxon>
        <taxon>Oiketicinae</taxon>
        <taxon>Eumeta</taxon>
    </lineage>
</organism>
<dbReference type="EMBL" id="BGZK01000108">
    <property type="protein sequence ID" value="GBP19445.1"/>
    <property type="molecule type" value="Genomic_DNA"/>
</dbReference>
<name>A0A4C1TZF1_EUMVA</name>
<evidence type="ECO:0000313" key="2">
    <source>
        <dbReference type="Proteomes" id="UP000299102"/>
    </source>
</evidence>
<dbReference type="AlphaFoldDB" id="A0A4C1TZF1"/>